<evidence type="ECO:0000313" key="38">
    <source>
        <dbReference type="Ensembl" id="ENSSORP00005050864.1"/>
    </source>
</evidence>
<keyword evidence="36" id="KW-0175">Coiled coil</keyword>
<feature type="disulfide bond" evidence="33">
    <location>
        <begin position="114"/>
        <end position="129"/>
    </location>
</feature>
<dbReference type="GO" id="GO:0005026">
    <property type="term" value="F:transforming growth factor beta receptor activity, type II"/>
    <property type="evidence" value="ECO:0007669"/>
    <property type="project" value="UniProtKB-UniRule"/>
</dbReference>
<dbReference type="PROSITE" id="PS00107">
    <property type="entry name" value="PROTEIN_KINASE_ATP"/>
    <property type="match status" value="1"/>
</dbReference>
<evidence type="ECO:0000256" key="14">
    <source>
        <dbReference type="ARBA" id="ARBA00022729"/>
    </source>
</evidence>
<keyword evidence="7 30" id="KW-0723">Serine/threonine-protein kinase</keyword>
<feature type="coiled-coil region" evidence="36">
    <location>
        <begin position="524"/>
        <end position="551"/>
    </location>
</feature>
<keyword evidence="11 35" id="KW-0812">Transmembrane</keyword>
<dbReference type="GO" id="GO:0007507">
    <property type="term" value="P:heart development"/>
    <property type="evidence" value="ECO:0007669"/>
    <property type="project" value="TreeGrafter"/>
</dbReference>
<keyword evidence="39" id="KW-1185">Reference proteome</keyword>
<evidence type="ECO:0000256" key="19">
    <source>
        <dbReference type="ARBA" id="ARBA00022842"/>
    </source>
</evidence>
<evidence type="ECO:0000256" key="24">
    <source>
        <dbReference type="ARBA" id="ARBA00023180"/>
    </source>
</evidence>
<evidence type="ECO:0000256" key="22">
    <source>
        <dbReference type="ARBA" id="ARBA00023157"/>
    </source>
</evidence>
<dbReference type="GeneID" id="115436337"/>
<keyword evidence="14" id="KW-0732">Signal</keyword>
<evidence type="ECO:0000256" key="20">
    <source>
        <dbReference type="ARBA" id="ARBA00022989"/>
    </source>
</evidence>
<keyword evidence="13 30" id="KW-0479">Metal-binding</keyword>
<dbReference type="PROSITE" id="PS50011">
    <property type="entry name" value="PROTEIN_KINASE_DOM"/>
    <property type="match status" value="1"/>
</dbReference>
<dbReference type="SUPFAM" id="SSF57302">
    <property type="entry name" value="Snake toxin-like"/>
    <property type="match status" value="1"/>
</dbReference>
<dbReference type="Proteomes" id="UP000472271">
    <property type="component" value="Chromosome 16"/>
</dbReference>
<dbReference type="Gene3D" id="1.10.510.10">
    <property type="entry name" value="Transferase(Phosphotransferase) domain 1"/>
    <property type="match status" value="1"/>
</dbReference>
<keyword evidence="20 35" id="KW-1133">Transmembrane helix</keyword>
<evidence type="ECO:0000256" key="35">
    <source>
        <dbReference type="RuleBase" id="RU361271"/>
    </source>
</evidence>
<dbReference type="CDD" id="cd14055">
    <property type="entry name" value="STKc_TGFbR2_like"/>
    <property type="match status" value="1"/>
</dbReference>
<evidence type="ECO:0000256" key="9">
    <source>
        <dbReference type="ARBA" id="ARBA00022604"/>
    </source>
</evidence>
<dbReference type="InterPro" id="IPR000333">
    <property type="entry name" value="TGFB_receptor"/>
</dbReference>
<dbReference type="PIRSF" id="PIRSF037393">
    <property type="entry name" value="TGFRII"/>
    <property type="match status" value="1"/>
</dbReference>
<organism evidence="38 39">
    <name type="scientific">Sphaeramia orbicularis</name>
    <name type="common">orbiculate cardinalfish</name>
    <dbReference type="NCBI Taxonomy" id="375764"/>
    <lineage>
        <taxon>Eukaryota</taxon>
        <taxon>Metazoa</taxon>
        <taxon>Chordata</taxon>
        <taxon>Craniata</taxon>
        <taxon>Vertebrata</taxon>
        <taxon>Euteleostomi</taxon>
        <taxon>Actinopterygii</taxon>
        <taxon>Neopterygii</taxon>
        <taxon>Teleostei</taxon>
        <taxon>Neoteleostei</taxon>
        <taxon>Acanthomorphata</taxon>
        <taxon>Gobiaria</taxon>
        <taxon>Kurtiformes</taxon>
        <taxon>Apogonoidei</taxon>
        <taxon>Apogonidae</taxon>
        <taxon>Apogoninae</taxon>
        <taxon>Sphaeramia</taxon>
    </lineage>
</organism>
<feature type="active site" description="Proton acceptor" evidence="31">
    <location>
        <position position="372"/>
    </location>
</feature>
<dbReference type="GO" id="GO:0006915">
    <property type="term" value="P:apoptotic process"/>
    <property type="evidence" value="ECO:0007669"/>
    <property type="project" value="UniProtKB-KW"/>
</dbReference>
<evidence type="ECO:0000256" key="2">
    <source>
        <dbReference type="ARBA" id="ARBA00004285"/>
    </source>
</evidence>
<dbReference type="GO" id="GO:0046872">
    <property type="term" value="F:metal ion binding"/>
    <property type="evidence" value="ECO:0007669"/>
    <property type="project" value="UniProtKB-KW"/>
</dbReference>
<evidence type="ECO:0000256" key="4">
    <source>
        <dbReference type="ARBA" id="ARBA00012401"/>
    </source>
</evidence>
<evidence type="ECO:0000256" key="1">
    <source>
        <dbReference type="ARBA" id="ARBA00004251"/>
    </source>
</evidence>
<dbReference type="PANTHER" id="PTHR23255">
    <property type="entry name" value="TRANSFORMING GROWTH FACTOR-BETA RECEPTOR TYPE I AND II"/>
    <property type="match status" value="1"/>
</dbReference>
<accession>A0A673CC45</accession>
<keyword evidence="15 30" id="KW-0547">Nucleotide-binding</keyword>
<comment type="catalytic activity">
    <reaction evidence="28">
        <text>L-seryl-[receptor-protein] + ATP = O-phospho-L-seryl-[receptor-protein] + ADP + H(+)</text>
        <dbReference type="Rhea" id="RHEA:18673"/>
        <dbReference type="Rhea" id="RHEA-COMP:11022"/>
        <dbReference type="Rhea" id="RHEA-COMP:11023"/>
        <dbReference type="ChEBI" id="CHEBI:15378"/>
        <dbReference type="ChEBI" id="CHEBI:29999"/>
        <dbReference type="ChEBI" id="CHEBI:30616"/>
        <dbReference type="ChEBI" id="CHEBI:83421"/>
        <dbReference type="ChEBI" id="CHEBI:456216"/>
        <dbReference type="EC" id="2.7.11.30"/>
    </reaction>
</comment>
<evidence type="ECO:0000256" key="3">
    <source>
        <dbReference type="ARBA" id="ARBA00009605"/>
    </source>
</evidence>
<evidence type="ECO:0000256" key="28">
    <source>
        <dbReference type="ARBA" id="ARBA00047681"/>
    </source>
</evidence>
<dbReference type="Pfam" id="PF08917">
    <property type="entry name" value="ecTbetaR2"/>
    <property type="match status" value="1"/>
</dbReference>
<dbReference type="Gene3D" id="3.30.200.20">
    <property type="entry name" value="Phosphorylase Kinase, domain 1"/>
    <property type="match status" value="1"/>
</dbReference>
<evidence type="ECO:0000256" key="34">
    <source>
        <dbReference type="PROSITE-ProRule" id="PRU10141"/>
    </source>
</evidence>
<evidence type="ECO:0000256" key="11">
    <source>
        <dbReference type="ARBA" id="ARBA00022692"/>
    </source>
</evidence>
<keyword evidence="12 30" id="KW-0053">Apoptosis</keyword>
<dbReference type="PANTHER" id="PTHR23255:SF55">
    <property type="entry name" value="TGF-BETA RECEPTOR TYPE-2"/>
    <property type="match status" value="1"/>
</dbReference>
<feature type="disulfide bond" evidence="33">
    <location>
        <begin position="70"/>
        <end position="94"/>
    </location>
</feature>
<dbReference type="InterPro" id="IPR015013">
    <property type="entry name" value="Transforming_GF_b_rcpt_2_ecto"/>
</dbReference>
<evidence type="ECO:0000256" key="23">
    <source>
        <dbReference type="ARBA" id="ARBA00023170"/>
    </source>
</evidence>
<feature type="transmembrane region" description="Helical" evidence="35">
    <location>
        <begin position="12"/>
        <end position="32"/>
    </location>
</feature>
<feature type="binding site" evidence="32">
    <location>
        <begin position="245"/>
        <end position="253"/>
    </location>
    <ligand>
        <name>ATP</name>
        <dbReference type="ChEBI" id="CHEBI:30616"/>
    </ligand>
</feature>
<reference evidence="38" key="2">
    <citation type="submission" date="2025-08" db="UniProtKB">
        <authorList>
            <consortium name="Ensembl"/>
        </authorList>
    </citation>
    <scope>IDENTIFICATION</scope>
</reference>
<evidence type="ECO:0000256" key="21">
    <source>
        <dbReference type="ARBA" id="ARBA00023136"/>
    </source>
</evidence>
<dbReference type="PROSITE" id="PS00108">
    <property type="entry name" value="PROTEIN_KINASE_ST"/>
    <property type="match status" value="1"/>
</dbReference>
<evidence type="ECO:0000256" key="7">
    <source>
        <dbReference type="ARBA" id="ARBA00022527"/>
    </source>
</evidence>
<dbReference type="GO" id="GO:0045121">
    <property type="term" value="C:membrane raft"/>
    <property type="evidence" value="ECO:0007669"/>
    <property type="project" value="UniProtKB-SubCell"/>
</dbReference>
<dbReference type="InterPro" id="IPR000719">
    <property type="entry name" value="Prot_kinase_dom"/>
</dbReference>
<evidence type="ECO:0000256" key="17">
    <source>
        <dbReference type="ARBA" id="ARBA00022782"/>
    </source>
</evidence>
<feature type="disulfide bond" evidence="33">
    <location>
        <begin position="54"/>
        <end position="60"/>
    </location>
</feature>
<evidence type="ECO:0000256" key="33">
    <source>
        <dbReference type="PIRSR" id="PIRSR037393-3"/>
    </source>
</evidence>
<dbReference type="InParanoid" id="A0A673CC45"/>
<evidence type="ECO:0000256" key="26">
    <source>
        <dbReference type="ARBA" id="ARBA00032053"/>
    </source>
</evidence>
<keyword evidence="25 30" id="KW-0464">Manganese</keyword>
<comment type="subcellular location">
    <subcellularLocation>
        <location evidence="1">Cell membrane</location>
        <topology evidence="1">Single-pass type I membrane protein</topology>
    </subcellularLocation>
    <subcellularLocation>
        <location evidence="2">Membrane raft</location>
    </subcellularLocation>
    <subcellularLocation>
        <location evidence="35">Membrane</location>
        <topology evidence="35">Single-pass type I membrane protein</topology>
    </subcellularLocation>
</comment>
<dbReference type="InterPro" id="IPR017441">
    <property type="entry name" value="Protein_kinase_ATP_BS"/>
</dbReference>
<dbReference type="GO" id="GO:0043235">
    <property type="term" value="C:receptor complex"/>
    <property type="evidence" value="ECO:0007669"/>
    <property type="project" value="InterPro"/>
</dbReference>
<dbReference type="InterPro" id="IPR008271">
    <property type="entry name" value="Ser/Thr_kinase_AS"/>
</dbReference>
<evidence type="ECO:0000256" key="6">
    <source>
        <dbReference type="ARBA" id="ARBA00022475"/>
    </source>
</evidence>
<evidence type="ECO:0000256" key="29">
    <source>
        <dbReference type="ARBA" id="ARBA00048773"/>
    </source>
</evidence>
<dbReference type="AlphaFoldDB" id="A0A673CC45"/>
<keyword evidence="18 30" id="KW-0067">ATP-binding</keyword>
<dbReference type="InterPro" id="IPR045860">
    <property type="entry name" value="Snake_toxin-like_sf"/>
</dbReference>
<dbReference type="Pfam" id="PF00069">
    <property type="entry name" value="Pkinase"/>
    <property type="match status" value="1"/>
</dbReference>
<dbReference type="InterPro" id="IPR017194">
    <property type="entry name" value="Transform_growth_fac-b_typ-2"/>
</dbReference>
<dbReference type="GO" id="GO:0071363">
    <property type="term" value="P:cellular response to growth factor stimulus"/>
    <property type="evidence" value="ECO:0007669"/>
    <property type="project" value="TreeGrafter"/>
</dbReference>
<evidence type="ECO:0000256" key="18">
    <source>
        <dbReference type="ARBA" id="ARBA00022840"/>
    </source>
</evidence>
<dbReference type="GO" id="GO:0005886">
    <property type="term" value="C:plasma membrane"/>
    <property type="evidence" value="ECO:0007669"/>
    <property type="project" value="UniProtKB-SubCell"/>
</dbReference>
<dbReference type="PRINTS" id="PR00653">
    <property type="entry name" value="ACTIVIN2R"/>
</dbReference>
<evidence type="ECO:0000256" key="36">
    <source>
        <dbReference type="SAM" id="Coils"/>
    </source>
</evidence>
<evidence type="ECO:0000256" key="25">
    <source>
        <dbReference type="ARBA" id="ARBA00023211"/>
    </source>
</evidence>
<evidence type="ECO:0000256" key="27">
    <source>
        <dbReference type="ARBA" id="ARBA00033122"/>
    </source>
</evidence>
<evidence type="ECO:0000256" key="15">
    <source>
        <dbReference type="ARBA" id="ARBA00022741"/>
    </source>
</evidence>
<dbReference type="FunFam" id="3.30.200.20:FF:000213">
    <property type="entry name" value="TGF-beta receptor type-2"/>
    <property type="match status" value="1"/>
</dbReference>
<comment type="function">
    <text evidence="30">Transmembrane serine/threonine kinase forming with the TGF-beta type I serine/threonine kinase receptor, TGFBR1, the non-promiscuous receptor for the TGF-beta cytokines TGFB1, TGFB2 and TGFB3. Transduces the TGFB1, TGFB2 and TGFB3 signal from the cell surface to the cytoplasm and is thus regulating a plethora of physiological and pathological processes including cell cycle arrest in epithelial and hematopoietic cells, control of mesenchymal cell proliferation and differentiation, wound healing, extracellular matrix production, immunosuppression and carcinogenesis. The formation of the receptor complex composed of 2 TGFBR1 and 2 TGFBR2 molecules symmetrically bound to the cytokine dimer results in the phosphorylation and the activation of TGFRB1 by the constitutively active TGFBR2. Activated TGFBR1 phosphorylates SMAD2 which dissociates from the receptor and interacts with SMAD4. The SMAD2-SMAD4 complex is subsequently translocated to the nucleus where it modulates the transcription of the TGF-beta-regulated genes. This constitutes the canonical SMAD-dependent TGF-beta signaling cascade. Also involved in non-canonical, SMAD-independent TGF-beta signaling pathways.</text>
</comment>
<keyword evidence="8" id="KW-0597">Phosphoprotein</keyword>
<dbReference type="SMART" id="SM00220">
    <property type="entry name" value="S_TKc"/>
    <property type="match status" value="1"/>
</dbReference>
<evidence type="ECO:0000256" key="16">
    <source>
        <dbReference type="ARBA" id="ARBA00022777"/>
    </source>
</evidence>
<protein>
    <recommendedName>
        <fullName evidence="5 30">TGF-beta receptor type-2</fullName>
        <shortName evidence="30">TGFR-2</shortName>
        <ecNumber evidence="4 30">2.7.11.30</ecNumber>
    </recommendedName>
    <alternativeName>
        <fullName evidence="26 30">TGF-beta type II receptor</fullName>
    </alternativeName>
    <alternativeName>
        <fullName evidence="27 30">Transforming growth factor-beta receptor type II</fullName>
    </alternativeName>
</protein>
<dbReference type="SUPFAM" id="SSF56112">
    <property type="entry name" value="Protein kinase-like (PK-like)"/>
    <property type="match status" value="1"/>
</dbReference>
<evidence type="ECO:0000256" key="10">
    <source>
        <dbReference type="ARBA" id="ARBA00022679"/>
    </source>
</evidence>
<feature type="disulfide bond" evidence="33">
    <location>
        <begin position="131"/>
        <end position="137"/>
    </location>
</feature>
<keyword evidence="21 30" id="KW-0472">Membrane</keyword>
<keyword evidence="9 30" id="KW-0341">Growth regulation</keyword>
<reference evidence="38" key="1">
    <citation type="submission" date="2019-06" db="EMBL/GenBank/DDBJ databases">
        <authorList>
            <consortium name="Wellcome Sanger Institute Data Sharing"/>
        </authorList>
    </citation>
    <scope>NUCLEOTIDE SEQUENCE [LARGE SCALE GENOMIC DNA]</scope>
</reference>
<evidence type="ECO:0000256" key="31">
    <source>
        <dbReference type="PIRSR" id="PIRSR037393-1"/>
    </source>
</evidence>
<dbReference type="Ensembl" id="ENSSORT00005052080.1">
    <property type="protein sequence ID" value="ENSSORP00005050864.1"/>
    <property type="gene ID" value="ENSSORG00005022938.1"/>
</dbReference>
<gene>
    <name evidence="38" type="primary">LOC115436337</name>
</gene>
<dbReference type="InterPro" id="IPR011009">
    <property type="entry name" value="Kinase-like_dom_sf"/>
</dbReference>
<keyword evidence="24" id="KW-0325">Glycoprotein</keyword>
<comment type="catalytic activity">
    <reaction evidence="29 30 35">
        <text>L-threonyl-[receptor-protein] + ATP = O-phospho-L-threonyl-[receptor-protein] + ADP + H(+)</text>
        <dbReference type="Rhea" id="RHEA:44880"/>
        <dbReference type="Rhea" id="RHEA-COMP:11024"/>
        <dbReference type="Rhea" id="RHEA-COMP:11025"/>
        <dbReference type="ChEBI" id="CHEBI:15378"/>
        <dbReference type="ChEBI" id="CHEBI:30013"/>
        <dbReference type="ChEBI" id="CHEBI:30616"/>
        <dbReference type="ChEBI" id="CHEBI:61977"/>
        <dbReference type="ChEBI" id="CHEBI:456216"/>
        <dbReference type="EC" id="2.7.11.30"/>
    </reaction>
</comment>
<dbReference type="GO" id="GO:0030154">
    <property type="term" value="P:cell differentiation"/>
    <property type="evidence" value="ECO:0007669"/>
    <property type="project" value="UniProtKB-KW"/>
</dbReference>
<keyword evidence="16 30" id="KW-0418">Kinase</keyword>
<comment type="caution">
    <text evidence="35">Lacks conserved residue(s) required for the propagation of feature annotation.</text>
</comment>
<comment type="cofactor">
    <cofactor evidence="30 35">
        <name>Mg(2+)</name>
        <dbReference type="ChEBI" id="CHEBI:18420"/>
    </cofactor>
    <cofactor evidence="30 35">
        <name>Mn(2+)</name>
        <dbReference type="ChEBI" id="CHEBI:29035"/>
    </cofactor>
</comment>
<keyword evidence="10 30" id="KW-0808">Transferase</keyword>
<comment type="similarity">
    <text evidence="3 30 35">Belongs to the protein kinase superfamily. TKL Ser/Thr protein kinase family. TGFB receptor subfamily.</text>
</comment>
<evidence type="ECO:0000256" key="30">
    <source>
        <dbReference type="PIRNR" id="PIRNR037393"/>
    </source>
</evidence>
<proteinExistence type="inferred from homology"/>
<reference evidence="38" key="3">
    <citation type="submission" date="2025-09" db="UniProtKB">
        <authorList>
            <consortium name="Ensembl"/>
        </authorList>
    </citation>
    <scope>IDENTIFICATION</scope>
</reference>
<keyword evidence="23 30" id="KW-0675">Receptor</keyword>
<feature type="domain" description="Protein kinase" evidence="37">
    <location>
        <begin position="239"/>
        <end position="541"/>
    </location>
</feature>
<feature type="binding site" evidence="32 34">
    <location>
        <position position="272"/>
    </location>
    <ligand>
        <name>ATP</name>
        <dbReference type="ChEBI" id="CHEBI:30616"/>
    </ligand>
</feature>
<keyword evidence="19 30" id="KW-0460">Magnesium</keyword>
<dbReference type="CDD" id="cd23538">
    <property type="entry name" value="TFP_LU_ECD_TGFR2"/>
    <property type="match status" value="1"/>
</dbReference>
<evidence type="ECO:0000256" key="32">
    <source>
        <dbReference type="PIRSR" id="PIRSR037393-2"/>
    </source>
</evidence>
<dbReference type="RefSeq" id="XP_030015044.1">
    <property type="nucleotide sequence ID" value="XM_030159184.1"/>
</dbReference>
<evidence type="ECO:0000313" key="39">
    <source>
        <dbReference type="Proteomes" id="UP000472271"/>
    </source>
</evidence>
<evidence type="ECO:0000256" key="13">
    <source>
        <dbReference type="ARBA" id="ARBA00022723"/>
    </source>
</evidence>
<keyword evidence="17 30" id="KW-0221">Differentiation</keyword>
<feature type="disulfide bond" evidence="33">
    <location>
        <begin position="44"/>
        <end position="77"/>
    </location>
</feature>
<evidence type="ECO:0000256" key="8">
    <source>
        <dbReference type="ARBA" id="ARBA00022553"/>
    </source>
</evidence>
<feature type="disulfide bond" evidence="33">
    <location>
        <begin position="47"/>
        <end position="64"/>
    </location>
</feature>
<evidence type="ECO:0000259" key="37">
    <source>
        <dbReference type="PROSITE" id="PS50011"/>
    </source>
</evidence>
<evidence type="ECO:0000256" key="5">
    <source>
        <dbReference type="ARBA" id="ARBA00017567"/>
    </source>
</evidence>
<keyword evidence="6 30" id="KW-1003">Cell membrane</keyword>
<feature type="transmembrane region" description="Helical" evidence="35">
    <location>
        <begin position="155"/>
        <end position="180"/>
    </location>
</feature>
<evidence type="ECO:0000256" key="12">
    <source>
        <dbReference type="ARBA" id="ARBA00022703"/>
    </source>
</evidence>
<dbReference type="FunFam" id="1.10.510.10:FF:000260">
    <property type="entry name" value="TGF-beta receptor type-2"/>
    <property type="match status" value="1"/>
</dbReference>
<dbReference type="Gene3D" id="2.10.60.10">
    <property type="entry name" value="CD59"/>
    <property type="match status" value="1"/>
</dbReference>
<dbReference type="EC" id="2.7.11.30" evidence="4 30"/>
<dbReference type="GO" id="GO:0005524">
    <property type="term" value="F:ATP binding"/>
    <property type="evidence" value="ECO:0007669"/>
    <property type="project" value="UniProtKB-UniRule"/>
</dbReference>
<keyword evidence="22 33" id="KW-1015">Disulfide bond</keyword>
<name>A0A673CC45_9TELE</name>
<sequence>MEPQGCSESSSLRGVVSVFFFFFCALLEPGSAGMPALYPLHLLCKFCDVEPTSCSGTGTCMTNCSITSICSLQTEVCVSIWRKNESSYSIETLCHDPAKPLYGVMLDDYNSSTCDMEEKNTTSGMAYFCSCSQEEECNEKLHFPPIADPTPDRQFLSVILVSLLPLLLVGIVIVGMFYWYRVSRQRMLNQEWESSIKKRKPKNGGLDCSESCAIMMDNGSDSSSTHANNLNHNTEPLPIDLDLLVGKGRFAQVYKAKLKQTTSDQFETVAVKIFPYEEYASWKNEKDIFSDTDLRHENILHFLTAEERKVERQYWLITAFHPRGNLQEHLTRHMISWDELRVLGSSLARGVAHLHSDHLPCGRPKVPIVHRDLKSSNILVRNDLTCCLCDFGLGLRLDSSLSVDDLANSGQVGTARYMAPEVLEARLNLENIESFKQTDIYSMALVLWEMTSRCEAIGEVKDYEPAYGSKVREHPCVESMKDNVLRDRGRPEIPDSWLRHQGVAVICATIKECWDHDPEARLTAHCVAERISDIEDEMEKLSSRSSSAEKIPEELKIPIEVQIPEEVKITELQDIIAVDCSVSDEK</sequence>
<dbReference type="OrthoDB" id="547665at2759"/>